<organism evidence="3 4">
    <name type="scientific">Citrus x changshan-huyou</name>
    <dbReference type="NCBI Taxonomy" id="2935761"/>
    <lineage>
        <taxon>Eukaryota</taxon>
        <taxon>Viridiplantae</taxon>
        <taxon>Streptophyta</taxon>
        <taxon>Embryophyta</taxon>
        <taxon>Tracheophyta</taxon>
        <taxon>Spermatophyta</taxon>
        <taxon>Magnoliopsida</taxon>
        <taxon>eudicotyledons</taxon>
        <taxon>Gunneridae</taxon>
        <taxon>Pentapetalae</taxon>
        <taxon>rosids</taxon>
        <taxon>malvids</taxon>
        <taxon>Sapindales</taxon>
        <taxon>Rutaceae</taxon>
        <taxon>Aurantioideae</taxon>
        <taxon>Citrus</taxon>
    </lineage>
</organism>
<feature type="compositionally biased region" description="Pro residues" evidence="1">
    <location>
        <begin position="38"/>
        <end position="57"/>
    </location>
</feature>
<evidence type="ECO:0000256" key="1">
    <source>
        <dbReference type="SAM" id="MobiDB-lite"/>
    </source>
</evidence>
<dbReference type="EMBL" id="JBCGBO010000001">
    <property type="protein sequence ID" value="KAK9228831.1"/>
    <property type="molecule type" value="Genomic_DNA"/>
</dbReference>
<protein>
    <submittedName>
        <fullName evidence="3">Uncharacterized protein</fullName>
    </submittedName>
</protein>
<keyword evidence="2" id="KW-0472">Membrane</keyword>
<dbReference type="AlphaFoldDB" id="A0AAP0N207"/>
<dbReference type="PANTHER" id="PTHR36721:SF1">
    <property type="entry name" value="OS04G0446401 PROTEIN"/>
    <property type="match status" value="1"/>
</dbReference>
<dbReference type="PRINTS" id="PR01217">
    <property type="entry name" value="PRICHEXTENSN"/>
</dbReference>
<sequence length="186" mass="20422">MEPSLSPILITLGLVFTIFAFIVESDAQREVAMAQRPPAHPRPALPPPGTRPPPASPSPTSVLPQQRPPPQAPAFLPPQQRPPPQASTFLTPQQRPPPQASTFLPPQQRPTPPPSPNRFNNKSSDNASNRRPPPQKKHRHSINTGKKIGLLFAGVAAILQIGVVGFLVFKRRQLLKINDRYDNYSS</sequence>
<feature type="transmembrane region" description="Helical" evidence="2">
    <location>
        <begin position="148"/>
        <end position="169"/>
    </location>
</feature>
<name>A0AAP0N207_9ROSI</name>
<gene>
    <name evidence="3" type="ORF">WN944_021788</name>
</gene>
<keyword evidence="2" id="KW-1133">Transmembrane helix</keyword>
<accession>A0AAP0N207</accession>
<feature type="region of interest" description="Disordered" evidence="1">
    <location>
        <begin position="32"/>
        <end position="142"/>
    </location>
</feature>
<feature type="transmembrane region" description="Helical" evidence="2">
    <location>
        <begin position="6"/>
        <end position="23"/>
    </location>
</feature>
<feature type="compositionally biased region" description="Pro residues" evidence="1">
    <location>
        <begin position="107"/>
        <end position="116"/>
    </location>
</feature>
<evidence type="ECO:0000256" key="2">
    <source>
        <dbReference type="SAM" id="Phobius"/>
    </source>
</evidence>
<dbReference type="Proteomes" id="UP001428341">
    <property type="component" value="Unassembled WGS sequence"/>
</dbReference>
<evidence type="ECO:0000313" key="3">
    <source>
        <dbReference type="EMBL" id="KAK9228831.1"/>
    </source>
</evidence>
<reference evidence="3 4" key="1">
    <citation type="submission" date="2024-05" db="EMBL/GenBank/DDBJ databases">
        <title>Haplotype-resolved chromosome-level genome assembly of Huyou (Citrus changshanensis).</title>
        <authorList>
            <person name="Miao C."/>
            <person name="Chen W."/>
            <person name="Wu Y."/>
            <person name="Wang L."/>
            <person name="Zhao S."/>
            <person name="Grierson D."/>
            <person name="Xu C."/>
            <person name="Chen K."/>
        </authorList>
    </citation>
    <scope>NUCLEOTIDE SEQUENCE [LARGE SCALE GENOMIC DNA]</scope>
    <source>
        <strain evidence="3">01-14</strain>
        <tissue evidence="3">Leaf</tissue>
    </source>
</reference>
<proteinExistence type="predicted"/>
<keyword evidence="4" id="KW-1185">Reference proteome</keyword>
<feature type="compositionally biased region" description="Pro residues" evidence="1">
    <location>
        <begin position="66"/>
        <end position="85"/>
    </location>
</feature>
<comment type="caution">
    <text evidence="3">The sequence shown here is derived from an EMBL/GenBank/DDBJ whole genome shotgun (WGS) entry which is preliminary data.</text>
</comment>
<dbReference type="PANTHER" id="PTHR36721">
    <property type="entry name" value="PROLINE-RICH FAMILY PROTEIN"/>
    <property type="match status" value="1"/>
</dbReference>
<keyword evidence="2" id="KW-0812">Transmembrane</keyword>
<evidence type="ECO:0000313" key="4">
    <source>
        <dbReference type="Proteomes" id="UP001428341"/>
    </source>
</evidence>